<feature type="chain" id="PRO_5018732362" evidence="2">
    <location>
        <begin position="20"/>
        <end position="191"/>
    </location>
</feature>
<dbReference type="SUPFAM" id="SSF55136">
    <property type="entry name" value="Probable bacterial effector-binding domain"/>
    <property type="match status" value="1"/>
</dbReference>
<dbReference type="AlphaFoldDB" id="A0A3Q2G5C0"/>
<evidence type="ECO:0000256" key="2">
    <source>
        <dbReference type="SAM" id="SignalP"/>
    </source>
</evidence>
<dbReference type="Proteomes" id="UP000265020">
    <property type="component" value="Unassembled WGS sequence"/>
</dbReference>
<dbReference type="GeneTree" id="ENSGT01120000272413"/>
<sequence>MEKLLFSLITLVLVSYSRGQAPSCSDYPCPKYDVQEQNKDFEVRHYAGTDWITTKLSKRDSGSLMAAAKTLGDFCDAQKKAGHDIIDGWPALITIEDGEDSSTSLSWFLAPGSKPEVTDTSVTLEHKAEATVYVRKYDGTPSLETALENKKILQEALVAAGKKFKEDISVGAVYESYFSLTHHNEIWLYSA</sequence>
<dbReference type="Gene3D" id="3.20.80.10">
    <property type="entry name" value="Regulatory factor, effector binding domain"/>
    <property type="match status" value="1"/>
</dbReference>
<protein>
    <submittedName>
        <fullName evidence="3">Heme-binding protein 2-like</fullName>
    </submittedName>
</protein>
<reference evidence="3" key="1">
    <citation type="submission" date="2025-08" db="UniProtKB">
        <authorList>
            <consortium name="Ensembl"/>
        </authorList>
    </citation>
    <scope>IDENTIFICATION</scope>
</reference>
<dbReference type="GO" id="GO:0005737">
    <property type="term" value="C:cytoplasm"/>
    <property type="evidence" value="ECO:0007669"/>
    <property type="project" value="TreeGrafter"/>
</dbReference>
<dbReference type="GeneID" id="107092951"/>
<dbReference type="PANTHER" id="PTHR11220:SF69">
    <property type="entry name" value="HEME-BINDING PROTEIN 2"/>
    <property type="match status" value="1"/>
</dbReference>
<evidence type="ECO:0000256" key="1">
    <source>
        <dbReference type="ARBA" id="ARBA00009817"/>
    </source>
</evidence>
<dbReference type="OrthoDB" id="6424451at2759"/>
<organism evidence="3 4">
    <name type="scientific">Cyprinodon variegatus</name>
    <name type="common">Sheepshead minnow</name>
    <dbReference type="NCBI Taxonomy" id="28743"/>
    <lineage>
        <taxon>Eukaryota</taxon>
        <taxon>Metazoa</taxon>
        <taxon>Chordata</taxon>
        <taxon>Craniata</taxon>
        <taxon>Vertebrata</taxon>
        <taxon>Euteleostomi</taxon>
        <taxon>Actinopterygii</taxon>
        <taxon>Neopterygii</taxon>
        <taxon>Teleostei</taxon>
        <taxon>Neoteleostei</taxon>
        <taxon>Acanthomorphata</taxon>
        <taxon>Ovalentaria</taxon>
        <taxon>Atherinomorphae</taxon>
        <taxon>Cyprinodontiformes</taxon>
        <taxon>Cyprinodontidae</taxon>
        <taxon>Cyprinodon</taxon>
    </lineage>
</organism>
<evidence type="ECO:0000313" key="4">
    <source>
        <dbReference type="Proteomes" id="UP000265020"/>
    </source>
</evidence>
<dbReference type="OMA" id="HYNEVWV"/>
<dbReference type="KEGG" id="cvg:107092951"/>
<keyword evidence="2" id="KW-0732">Signal</keyword>
<dbReference type="GO" id="GO:0020037">
    <property type="term" value="F:heme binding"/>
    <property type="evidence" value="ECO:0007669"/>
    <property type="project" value="TreeGrafter"/>
</dbReference>
<dbReference type="InterPro" id="IPR006917">
    <property type="entry name" value="SOUL_heme-bd"/>
</dbReference>
<proteinExistence type="inferred from homology"/>
<keyword evidence="4" id="KW-1185">Reference proteome</keyword>
<dbReference type="STRING" id="28743.ENSCVAP00000018235"/>
<dbReference type="Pfam" id="PF04832">
    <property type="entry name" value="SOUL"/>
    <property type="match status" value="1"/>
</dbReference>
<reference evidence="3" key="2">
    <citation type="submission" date="2025-09" db="UniProtKB">
        <authorList>
            <consortium name="Ensembl"/>
        </authorList>
    </citation>
    <scope>IDENTIFICATION</scope>
</reference>
<dbReference type="RefSeq" id="XP_015243166.1">
    <property type="nucleotide sequence ID" value="XM_015387680.1"/>
</dbReference>
<dbReference type="PANTHER" id="PTHR11220">
    <property type="entry name" value="HEME-BINDING PROTEIN-RELATED"/>
    <property type="match status" value="1"/>
</dbReference>
<accession>A0A3Q2G5C0</accession>
<evidence type="ECO:0000313" key="3">
    <source>
        <dbReference type="Ensembl" id="ENSCVAP00000018235.1"/>
    </source>
</evidence>
<feature type="signal peptide" evidence="2">
    <location>
        <begin position="1"/>
        <end position="19"/>
    </location>
</feature>
<dbReference type="Ensembl" id="ENSCVAT00000032638.1">
    <property type="protein sequence ID" value="ENSCVAP00000018235.1"/>
    <property type="gene ID" value="ENSCVAG00000021459.1"/>
</dbReference>
<name>A0A3Q2G5C0_CYPVA</name>
<dbReference type="InterPro" id="IPR011256">
    <property type="entry name" value="Reg_factor_effector_dom_sf"/>
</dbReference>
<comment type="similarity">
    <text evidence="1">Belongs to the HEBP family.</text>
</comment>